<evidence type="ECO:0000313" key="2">
    <source>
        <dbReference type="Proteomes" id="UP000799444"/>
    </source>
</evidence>
<reference evidence="1" key="1">
    <citation type="journal article" date="2020" name="Stud. Mycol.">
        <title>101 Dothideomycetes genomes: a test case for predicting lifestyles and emergence of pathogens.</title>
        <authorList>
            <person name="Haridas S."/>
            <person name="Albert R."/>
            <person name="Binder M."/>
            <person name="Bloem J."/>
            <person name="Labutti K."/>
            <person name="Salamov A."/>
            <person name="Andreopoulos B."/>
            <person name="Baker S."/>
            <person name="Barry K."/>
            <person name="Bills G."/>
            <person name="Bluhm B."/>
            <person name="Cannon C."/>
            <person name="Castanera R."/>
            <person name="Culley D."/>
            <person name="Daum C."/>
            <person name="Ezra D."/>
            <person name="Gonzalez J."/>
            <person name="Henrissat B."/>
            <person name="Kuo A."/>
            <person name="Liang C."/>
            <person name="Lipzen A."/>
            <person name="Lutzoni F."/>
            <person name="Magnuson J."/>
            <person name="Mondo S."/>
            <person name="Nolan M."/>
            <person name="Ohm R."/>
            <person name="Pangilinan J."/>
            <person name="Park H.-J."/>
            <person name="Ramirez L."/>
            <person name="Alfaro M."/>
            <person name="Sun H."/>
            <person name="Tritt A."/>
            <person name="Yoshinaga Y."/>
            <person name="Zwiers L.-H."/>
            <person name="Turgeon B."/>
            <person name="Goodwin S."/>
            <person name="Spatafora J."/>
            <person name="Crous P."/>
            <person name="Grigoriev I."/>
        </authorList>
    </citation>
    <scope>NUCLEOTIDE SEQUENCE</scope>
    <source>
        <strain evidence="1">CBS 125425</strain>
    </source>
</reference>
<dbReference type="EMBL" id="ML996104">
    <property type="protein sequence ID" value="KAF2739421.1"/>
    <property type="molecule type" value="Genomic_DNA"/>
</dbReference>
<dbReference type="OrthoDB" id="20872at2759"/>
<organism evidence="1 2">
    <name type="scientific">Polyplosphaeria fusca</name>
    <dbReference type="NCBI Taxonomy" id="682080"/>
    <lineage>
        <taxon>Eukaryota</taxon>
        <taxon>Fungi</taxon>
        <taxon>Dikarya</taxon>
        <taxon>Ascomycota</taxon>
        <taxon>Pezizomycotina</taxon>
        <taxon>Dothideomycetes</taxon>
        <taxon>Pleosporomycetidae</taxon>
        <taxon>Pleosporales</taxon>
        <taxon>Tetraplosphaeriaceae</taxon>
        <taxon>Polyplosphaeria</taxon>
    </lineage>
</organism>
<keyword evidence="2" id="KW-1185">Reference proteome</keyword>
<accession>A0A9P4R9M0</accession>
<sequence>MDISLSELYFRCHRSFQAALSAFGPQEHGPDLSKRDVESEFDKFRLWAGNVGAMHTGQRYKLSLDYRLRESPFYRERVTSFLNTLDQKVRHP</sequence>
<comment type="caution">
    <text evidence="1">The sequence shown here is derived from an EMBL/GenBank/DDBJ whole genome shotgun (WGS) entry which is preliminary data.</text>
</comment>
<name>A0A9P4R9M0_9PLEO</name>
<dbReference type="Proteomes" id="UP000799444">
    <property type="component" value="Unassembled WGS sequence"/>
</dbReference>
<protein>
    <submittedName>
        <fullName evidence="1">Uncharacterized protein</fullName>
    </submittedName>
</protein>
<proteinExistence type="predicted"/>
<dbReference type="AlphaFoldDB" id="A0A9P4R9M0"/>
<gene>
    <name evidence="1" type="ORF">EJ04DRAFT_310934</name>
</gene>
<evidence type="ECO:0000313" key="1">
    <source>
        <dbReference type="EMBL" id="KAF2739421.1"/>
    </source>
</evidence>